<evidence type="ECO:0000256" key="2">
    <source>
        <dbReference type="SAM" id="MobiDB-lite"/>
    </source>
</evidence>
<protein>
    <submittedName>
        <fullName evidence="5">E3 ubiquitin-protein ligase HERC2</fullName>
    </submittedName>
</protein>
<feature type="compositionally biased region" description="Basic residues" evidence="2">
    <location>
        <begin position="322"/>
        <end position="334"/>
    </location>
</feature>
<evidence type="ECO:0000313" key="6">
    <source>
        <dbReference type="Proteomes" id="UP000242188"/>
    </source>
</evidence>
<evidence type="ECO:0000313" key="5">
    <source>
        <dbReference type="EMBL" id="OWF42623.1"/>
    </source>
</evidence>
<feature type="compositionally biased region" description="Basic and acidic residues" evidence="2">
    <location>
        <begin position="430"/>
        <end position="439"/>
    </location>
</feature>
<feature type="compositionally biased region" description="Basic and acidic residues" evidence="2">
    <location>
        <begin position="511"/>
        <end position="522"/>
    </location>
</feature>
<feature type="region of interest" description="Disordered" evidence="2">
    <location>
        <begin position="1052"/>
        <end position="1165"/>
    </location>
</feature>
<dbReference type="AlphaFoldDB" id="A0A210Q1K3"/>
<dbReference type="InterPro" id="IPR010606">
    <property type="entry name" value="Mib_Herc2"/>
</dbReference>
<feature type="region of interest" description="Disordered" evidence="2">
    <location>
        <begin position="78"/>
        <end position="99"/>
    </location>
</feature>
<dbReference type="EMBL" id="NEDP02005242">
    <property type="protein sequence ID" value="OWF42623.1"/>
    <property type="molecule type" value="Genomic_DNA"/>
</dbReference>
<feature type="domain" description="MIB/HERC2" evidence="4">
    <location>
        <begin position="916"/>
        <end position="985"/>
    </location>
</feature>
<reference evidence="5 6" key="1">
    <citation type="journal article" date="2017" name="Nat. Ecol. Evol.">
        <title>Scallop genome provides insights into evolution of bilaterian karyotype and development.</title>
        <authorList>
            <person name="Wang S."/>
            <person name="Zhang J."/>
            <person name="Jiao W."/>
            <person name="Li J."/>
            <person name="Xun X."/>
            <person name="Sun Y."/>
            <person name="Guo X."/>
            <person name="Huan P."/>
            <person name="Dong B."/>
            <person name="Zhang L."/>
            <person name="Hu X."/>
            <person name="Sun X."/>
            <person name="Wang J."/>
            <person name="Zhao C."/>
            <person name="Wang Y."/>
            <person name="Wang D."/>
            <person name="Huang X."/>
            <person name="Wang R."/>
            <person name="Lv J."/>
            <person name="Li Y."/>
            <person name="Zhang Z."/>
            <person name="Liu B."/>
            <person name="Lu W."/>
            <person name="Hui Y."/>
            <person name="Liang J."/>
            <person name="Zhou Z."/>
            <person name="Hou R."/>
            <person name="Li X."/>
            <person name="Liu Y."/>
            <person name="Li H."/>
            <person name="Ning X."/>
            <person name="Lin Y."/>
            <person name="Zhao L."/>
            <person name="Xing Q."/>
            <person name="Dou J."/>
            <person name="Li Y."/>
            <person name="Mao J."/>
            <person name="Guo H."/>
            <person name="Dou H."/>
            <person name="Li T."/>
            <person name="Mu C."/>
            <person name="Jiang W."/>
            <person name="Fu Q."/>
            <person name="Fu X."/>
            <person name="Miao Y."/>
            <person name="Liu J."/>
            <person name="Yu Q."/>
            <person name="Li R."/>
            <person name="Liao H."/>
            <person name="Li X."/>
            <person name="Kong Y."/>
            <person name="Jiang Z."/>
            <person name="Chourrout D."/>
            <person name="Li R."/>
            <person name="Bao Z."/>
        </authorList>
    </citation>
    <scope>NUCLEOTIDE SEQUENCE [LARGE SCALE GENOMIC DNA]</scope>
    <source>
        <strain evidence="5 6">PY_sf001</strain>
    </source>
</reference>
<organism evidence="5 6">
    <name type="scientific">Mizuhopecten yessoensis</name>
    <name type="common">Japanese scallop</name>
    <name type="synonym">Patinopecten yessoensis</name>
    <dbReference type="NCBI Taxonomy" id="6573"/>
    <lineage>
        <taxon>Eukaryota</taxon>
        <taxon>Metazoa</taxon>
        <taxon>Spiralia</taxon>
        <taxon>Lophotrochozoa</taxon>
        <taxon>Mollusca</taxon>
        <taxon>Bivalvia</taxon>
        <taxon>Autobranchia</taxon>
        <taxon>Pteriomorphia</taxon>
        <taxon>Pectinida</taxon>
        <taxon>Pectinoidea</taxon>
        <taxon>Pectinidae</taxon>
        <taxon>Mizuhopecten</taxon>
    </lineage>
</organism>
<comment type="caution">
    <text evidence="5">The sequence shown here is derived from an EMBL/GenBank/DDBJ whole genome shotgun (WGS) entry which is preliminary data.</text>
</comment>
<dbReference type="InterPro" id="IPR002035">
    <property type="entry name" value="VWF_A"/>
</dbReference>
<feature type="compositionally biased region" description="Low complexity" evidence="2">
    <location>
        <begin position="1122"/>
        <end position="1136"/>
    </location>
</feature>
<feature type="compositionally biased region" description="Polar residues" evidence="2">
    <location>
        <begin position="1090"/>
        <end position="1102"/>
    </location>
</feature>
<feature type="compositionally biased region" description="Basic and acidic residues" evidence="2">
    <location>
        <begin position="335"/>
        <end position="402"/>
    </location>
</feature>
<feature type="region of interest" description="Disordered" evidence="2">
    <location>
        <begin position="133"/>
        <end position="164"/>
    </location>
</feature>
<feature type="region of interest" description="Disordered" evidence="2">
    <location>
        <begin position="180"/>
        <end position="199"/>
    </location>
</feature>
<evidence type="ECO:0000256" key="1">
    <source>
        <dbReference type="SAM" id="Coils"/>
    </source>
</evidence>
<dbReference type="PROSITE" id="PS50234">
    <property type="entry name" value="VWFA"/>
    <property type="match status" value="1"/>
</dbReference>
<gene>
    <name evidence="5" type="ORF">KP79_PYT14817</name>
</gene>
<feature type="compositionally biased region" description="Basic and acidic residues" evidence="2">
    <location>
        <begin position="482"/>
        <end position="491"/>
    </location>
</feature>
<dbReference type="PROSITE" id="PS51416">
    <property type="entry name" value="MIB_HERC2"/>
    <property type="match status" value="2"/>
</dbReference>
<proteinExistence type="predicted"/>
<dbReference type="GO" id="GO:0016567">
    <property type="term" value="P:protein ubiquitination"/>
    <property type="evidence" value="ECO:0007669"/>
    <property type="project" value="InterPro"/>
</dbReference>
<feature type="compositionally biased region" description="Basic and acidic residues" evidence="2">
    <location>
        <begin position="138"/>
        <end position="147"/>
    </location>
</feature>
<dbReference type="GO" id="GO:0046872">
    <property type="term" value="F:metal ion binding"/>
    <property type="evidence" value="ECO:0007669"/>
    <property type="project" value="InterPro"/>
</dbReference>
<dbReference type="CDD" id="cd00198">
    <property type="entry name" value="vWFA"/>
    <property type="match status" value="1"/>
</dbReference>
<dbReference type="Pfam" id="PF13519">
    <property type="entry name" value="VWA_2"/>
    <property type="match status" value="1"/>
</dbReference>
<feature type="coiled-coil region" evidence="1">
    <location>
        <begin position="217"/>
        <end position="287"/>
    </location>
</feature>
<name>A0A210Q1K3_MIZYE</name>
<dbReference type="GO" id="GO:0004842">
    <property type="term" value="F:ubiquitin-protein transferase activity"/>
    <property type="evidence" value="ECO:0007669"/>
    <property type="project" value="InterPro"/>
</dbReference>
<keyword evidence="6" id="KW-1185">Reference proteome</keyword>
<sequence length="1210" mass="135405">MSIKSDLLILGKQYQLFFHSIHRIMGDRLDDEPNIPLPRNKLSTQKVAGETEPEKSHHSASNIPWIRTGSKSVHIYPSQAQNDRSIPDKRSVSLQQPVKAEPEKVLTNITSSNINTDLEPSLTVNNLPFHNQFTSKRQRGDSNEPTDHTVPTSQAHTIEHDARPKEDITRVLGSNDVAVEPSSVDNHEHAKPTQDVSDYDVTVDDQSTSLIMSKAGLQTLLEKFQDFLQQANDLQRRNETFLHSIRHDDRTSRDDLQRRLTETKDNLTHLKDRIQDGDKELRSLEETVGQVVRRVDGLCEAFERKSTAQSAIVFHGDGDKHSHGHRDKHSRHRQDKTTDRRDRKQLTNQKDQHETTHREEDNNKLDTDDGQPRDEQLGRGDDNSHHKYDTGSRRQTESKPNDGDSPSNVHISTDISGLHVESNSPHRSVHVADEGETRRQSASSSSETSKDIRKPKKGDVNSAISTDVHERNRINSNVPEMNEPHVDDVKRNSRAKSKSKSGDRRRSKSMLKKESSVSREQKVTQLRSKPGQLKCSELGFKYRKTKVRGDNRVKVIRHEVVLRGGATCDLVDSNIKFRNPRKETSTNSEGAKYASHNPFFDVQGDFDAFDLHSDVSALGLDAMSMTEADITASNNWVSKANEERRRGTFLAPYRGKGPDTVLLLDTSESMRGQPFNDMIQTAKQIIDGIQNISMTIGVEENIGIAVFGQETTVLRHLTMDYVDLKSSLDTLKAAGPSPLSAGFVMGLAALLGNASGITSVKNVPLSPRVILISDGHATLDRSTTEEKSENALMTSHIRLLLLPVLNDHAHRGNRVFCVPVGDAKMVYFEDICKQTKGRIYLTSDVHRLVKMTQAEVSAIEMFEGLKGNNREQMLEILTAGSMYGSSVQQDAEDIVDYIEYLRKRDTSTMGLEQPMHKEHDPNMPPIGTRMRRGSAWKWANQDTEGPGTVIGHQKNGMIWVEWDNGFKNRYHYQPGSYDVKEVDEPRQILGDHLIAVGYQVKRGIDWTNGDQDGGQGSIGTVFLVKENGNVGVRWQNGRMDIYKFGAEGRFDLEICDPNTTPRPRVKTGREGSPNVQTGGNDSLPRITPRNDPSLTMVQPDSNSSRHIESYLPSVEEMNRKNTSSTSSASKPQPSSTHSKEKVVSCQDLGSGDVESSVKPDPSGTDYRVKWQYANSEGQFKDYPGNVNGKMEATYIKRPSGTVIINMDGVG</sequence>
<dbReference type="Gene3D" id="3.40.50.410">
    <property type="entry name" value="von Willebrand factor, type A domain"/>
    <property type="match status" value="1"/>
</dbReference>
<dbReference type="STRING" id="6573.A0A210Q1K3"/>
<feature type="compositionally biased region" description="Polar residues" evidence="2">
    <location>
        <begin position="404"/>
        <end position="426"/>
    </location>
</feature>
<dbReference type="SUPFAM" id="SSF159034">
    <property type="entry name" value="Mib/herc2 domain-like"/>
    <property type="match status" value="2"/>
</dbReference>
<keyword evidence="1" id="KW-0175">Coiled coil</keyword>
<feature type="compositionally biased region" description="Basic residues" evidence="2">
    <location>
        <begin position="492"/>
        <end position="510"/>
    </location>
</feature>
<dbReference type="Proteomes" id="UP000242188">
    <property type="component" value="Unassembled WGS sequence"/>
</dbReference>
<dbReference type="InterPro" id="IPR036465">
    <property type="entry name" value="vWFA_dom_sf"/>
</dbReference>
<evidence type="ECO:0000259" key="4">
    <source>
        <dbReference type="PROSITE" id="PS51416"/>
    </source>
</evidence>
<dbReference type="Gene3D" id="2.30.30.40">
    <property type="entry name" value="SH3 Domains"/>
    <property type="match status" value="2"/>
</dbReference>
<evidence type="ECO:0000259" key="3">
    <source>
        <dbReference type="PROSITE" id="PS50234"/>
    </source>
</evidence>
<feature type="domain" description="MIB/HERC2" evidence="4">
    <location>
        <begin position="986"/>
        <end position="1058"/>
    </location>
</feature>
<dbReference type="Pfam" id="PF06701">
    <property type="entry name" value="MIB_HERC2"/>
    <property type="match status" value="1"/>
</dbReference>
<accession>A0A210Q1K3</accession>
<dbReference type="SUPFAM" id="SSF53300">
    <property type="entry name" value="vWA-like"/>
    <property type="match status" value="1"/>
</dbReference>
<dbReference type="SMART" id="SM00327">
    <property type="entry name" value="VWA"/>
    <property type="match status" value="1"/>
</dbReference>
<dbReference type="InterPro" id="IPR037252">
    <property type="entry name" value="Mib_Herc2_sf"/>
</dbReference>
<feature type="region of interest" description="Disordered" evidence="2">
    <location>
        <begin position="30"/>
        <end position="66"/>
    </location>
</feature>
<dbReference type="OrthoDB" id="6085439at2759"/>
<feature type="domain" description="VWFA" evidence="3">
    <location>
        <begin position="659"/>
        <end position="856"/>
    </location>
</feature>
<feature type="region of interest" description="Disordered" evidence="2">
    <location>
        <begin position="314"/>
        <end position="530"/>
    </location>
</feature>